<evidence type="ECO:0000313" key="3">
    <source>
        <dbReference type="EMBL" id="QBQ15053.1"/>
    </source>
</evidence>
<dbReference type="GO" id="GO:0043683">
    <property type="term" value="P:type IV pilus assembly"/>
    <property type="evidence" value="ECO:0007669"/>
    <property type="project" value="InterPro"/>
</dbReference>
<dbReference type="GO" id="GO:0015628">
    <property type="term" value="P:protein secretion by the type II secretion system"/>
    <property type="evidence" value="ECO:0007669"/>
    <property type="project" value="InterPro"/>
</dbReference>
<dbReference type="PANTHER" id="PTHR30093">
    <property type="entry name" value="GENERAL SECRETION PATHWAY PROTEIN G"/>
    <property type="match status" value="1"/>
</dbReference>
<evidence type="ECO:0000313" key="4">
    <source>
        <dbReference type="Proteomes" id="UP000294395"/>
    </source>
</evidence>
<keyword evidence="1" id="KW-0488">Methylation</keyword>
<dbReference type="Pfam" id="PF16732">
    <property type="entry name" value="ComP_DUS"/>
    <property type="match status" value="1"/>
</dbReference>
<dbReference type="EMBL" id="CP038009">
    <property type="protein sequence ID" value="QBQ15053.1"/>
    <property type="molecule type" value="Genomic_DNA"/>
</dbReference>
<feature type="transmembrane region" description="Helical" evidence="2">
    <location>
        <begin position="12"/>
        <end position="33"/>
    </location>
</feature>
<reference evidence="3 4" key="1">
    <citation type="submission" date="2019-03" db="EMBL/GenBank/DDBJ databases">
        <title>Complete genome sequence of two outbreak-associated Acinetobacter haemolyticus strains.</title>
        <authorList>
            <person name="Bai L."/>
            <person name="Zhang S.-C."/>
            <person name="Deng Y."/>
            <person name="Song C.-C."/>
            <person name="Kang G.-B."/>
            <person name="Dong Y."/>
            <person name="Wang Y."/>
            <person name="Gao F."/>
            <person name="Huang H."/>
        </authorList>
    </citation>
    <scope>NUCLEOTIDE SEQUENCE [LARGE SCALE GENOMIC DNA]</scope>
    <source>
        <strain evidence="3 4">TJR01</strain>
    </source>
</reference>
<dbReference type="SUPFAM" id="SSF54523">
    <property type="entry name" value="Pili subunits"/>
    <property type="match status" value="1"/>
</dbReference>
<proteinExistence type="predicted"/>
<gene>
    <name evidence="3" type="ORF">AHTJR_01595</name>
</gene>
<dbReference type="Proteomes" id="UP000294395">
    <property type="component" value="Chromosome"/>
</dbReference>
<keyword evidence="2" id="KW-1133">Transmembrane helix</keyword>
<accession>A0A4P7B2K3</accession>
<evidence type="ECO:0000256" key="2">
    <source>
        <dbReference type="SAM" id="Phobius"/>
    </source>
</evidence>
<dbReference type="AlphaFoldDB" id="A0A4P7B2K3"/>
<dbReference type="Pfam" id="PF07963">
    <property type="entry name" value="N_methyl"/>
    <property type="match status" value="1"/>
</dbReference>
<evidence type="ECO:0000256" key="1">
    <source>
        <dbReference type="ARBA" id="ARBA00022481"/>
    </source>
</evidence>
<sequence>MQKNGNQKGFSLMEVMIVVTILGVLAAIAYPSYMEYVKRTKRVDVQSEMMRIAQRLQSYRVIHHNYTGATLAAMGASDDYPATNPTYELELETNNQTWVLIATPAGPQTGDGHIVLNHQGHRCRIKGSDKNNGTACVTSSASKWD</sequence>
<protein>
    <submittedName>
        <fullName evidence="3">Prepilin-type N-terminal cleavage/methylation domain-containing protein</fullName>
    </submittedName>
</protein>
<dbReference type="NCBIfam" id="TIGR02532">
    <property type="entry name" value="IV_pilin_GFxxxE"/>
    <property type="match status" value="1"/>
</dbReference>
<dbReference type="InterPro" id="IPR012902">
    <property type="entry name" value="N_methyl_site"/>
</dbReference>
<dbReference type="InterPro" id="IPR000983">
    <property type="entry name" value="Bac_GSPG_pilin"/>
</dbReference>
<dbReference type="Gene3D" id="3.30.700.10">
    <property type="entry name" value="Glycoprotein, Type 4 Pilin"/>
    <property type="match status" value="1"/>
</dbReference>
<keyword evidence="2" id="KW-0812">Transmembrane</keyword>
<dbReference type="InterPro" id="IPR045584">
    <property type="entry name" value="Pilin-like"/>
</dbReference>
<dbReference type="PANTHER" id="PTHR30093:SF47">
    <property type="entry name" value="TYPE IV PILUS NON-CORE MINOR PILIN PILE"/>
    <property type="match status" value="1"/>
</dbReference>
<name>A0A4P7B2K3_ACIHA</name>
<dbReference type="GO" id="GO:0015627">
    <property type="term" value="C:type II protein secretion system complex"/>
    <property type="evidence" value="ECO:0007669"/>
    <property type="project" value="InterPro"/>
</dbReference>
<organism evidence="3 4">
    <name type="scientific">Acinetobacter haemolyticus</name>
    <dbReference type="NCBI Taxonomy" id="29430"/>
    <lineage>
        <taxon>Bacteria</taxon>
        <taxon>Pseudomonadati</taxon>
        <taxon>Pseudomonadota</taxon>
        <taxon>Gammaproteobacteria</taxon>
        <taxon>Moraxellales</taxon>
        <taxon>Moraxellaceae</taxon>
        <taxon>Acinetobacter</taxon>
    </lineage>
</organism>
<dbReference type="PRINTS" id="PR00813">
    <property type="entry name" value="BCTERIALGSPG"/>
</dbReference>
<dbReference type="InterPro" id="IPR031982">
    <property type="entry name" value="PilE-like"/>
</dbReference>
<keyword evidence="2" id="KW-0472">Membrane</keyword>